<keyword evidence="3" id="KW-0012">Acyltransferase</keyword>
<feature type="transmembrane region" description="Helical" evidence="1">
    <location>
        <begin position="196"/>
        <end position="217"/>
    </location>
</feature>
<feature type="transmembrane region" description="Helical" evidence="1">
    <location>
        <begin position="84"/>
        <end position="101"/>
    </location>
</feature>
<dbReference type="AlphaFoldDB" id="A0A0W0YYB3"/>
<feature type="transmembrane region" description="Helical" evidence="1">
    <location>
        <begin position="12"/>
        <end position="28"/>
    </location>
</feature>
<name>A0A0W0YYB3_LEGSP</name>
<dbReference type="Pfam" id="PF07786">
    <property type="entry name" value="HGSNAT_cat"/>
    <property type="match status" value="1"/>
</dbReference>
<dbReference type="PATRIC" id="fig|452.5.peg.2728"/>
<reference evidence="3 4" key="1">
    <citation type="submission" date="2015-11" db="EMBL/GenBank/DDBJ databases">
        <title>Genomic analysis of 38 Legionella species identifies large and diverse effector repertoires.</title>
        <authorList>
            <person name="Burstein D."/>
            <person name="Amaro F."/>
            <person name="Zusman T."/>
            <person name="Lifshitz Z."/>
            <person name="Cohen O."/>
            <person name="Gilbert J.A."/>
            <person name="Pupko T."/>
            <person name="Shuman H.A."/>
            <person name="Segal G."/>
        </authorList>
    </citation>
    <scope>NUCLEOTIDE SEQUENCE [LARGE SCALE GENOMIC DNA]</scope>
    <source>
        <strain evidence="3 4">Mt.St.Helens-9</strain>
    </source>
</reference>
<feature type="transmembrane region" description="Helical" evidence="1">
    <location>
        <begin position="226"/>
        <end position="246"/>
    </location>
</feature>
<evidence type="ECO:0000313" key="4">
    <source>
        <dbReference type="Proteomes" id="UP000054877"/>
    </source>
</evidence>
<evidence type="ECO:0000313" key="3">
    <source>
        <dbReference type="EMBL" id="KTD61842.1"/>
    </source>
</evidence>
<feature type="domain" description="Heparan-alpha-glucosaminide N-acetyltransferase catalytic" evidence="2">
    <location>
        <begin position="7"/>
        <end position="219"/>
    </location>
</feature>
<dbReference type="Proteomes" id="UP000054877">
    <property type="component" value="Unassembled WGS sequence"/>
</dbReference>
<feature type="transmembrane region" description="Helical" evidence="1">
    <location>
        <begin position="258"/>
        <end position="277"/>
    </location>
</feature>
<keyword evidence="1" id="KW-1133">Transmembrane helix</keyword>
<keyword evidence="1" id="KW-0472">Membrane</keyword>
<dbReference type="EC" id="2.3.1.78" evidence="3"/>
<feature type="transmembrane region" description="Helical" evidence="1">
    <location>
        <begin position="139"/>
        <end position="158"/>
    </location>
</feature>
<dbReference type="PANTHER" id="PTHR31061:SF24">
    <property type="entry name" value="LD22376P"/>
    <property type="match status" value="1"/>
</dbReference>
<feature type="transmembrane region" description="Helical" evidence="1">
    <location>
        <begin position="50"/>
        <end position="72"/>
    </location>
</feature>
<evidence type="ECO:0000256" key="1">
    <source>
        <dbReference type="SAM" id="Phobius"/>
    </source>
</evidence>
<feature type="transmembrane region" description="Helical" evidence="1">
    <location>
        <begin position="289"/>
        <end position="307"/>
    </location>
</feature>
<dbReference type="InterPro" id="IPR012429">
    <property type="entry name" value="HGSNAT_cat"/>
</dbReference>
<dbReference type="RefSeq" id="WP_058484362.1">
    <property type="nucleotide sequence ID" value="NZ_CAAAII010000011.1"/>
</dbReference>
<protein>
    <submittedName>
        <fullName evidence="3">Putative Heparan-alpha-glucosaminide N-acetyltransferase</fullName>
        <ecNumber evidence="3">2.3.1.78</ecNumber>
    </submittedName>
</protein>
<gene>
    <name evidence="3" type="ORF">Lspi_2472</name>
</gene>
<proteinExistence type="predicted"/>
<keyword evidence="1" id="KW-0812">Transmembrane</keyword>
<comment type="caution">
    <text evidence="3">The sequence shown here is derived from an EMBL/GenBank/DDBJ whole genome shotgun (WGS) entry which is preliminary data.</text>
</comment>
<sequence length="386" mass="43684">MKRTSTRLLSIDVFRGLTVALMILVNSLDDNHGYRWLAHSSWNGCTLADVVFPFFIFIVGVSVALSITALRAKGFNTSRLIHKTAKRTAFLFMIGLLLNAYPNHFDPDTIRIFGVLQRIAICYFFSSLLFLTTRIRTQAIIIVALLIVYWLAMTLIPVPGFGAGNLAYEGNFAAYIDGLLIPAKHLYHGGLDPEGIISTFPAIATALLGNLLGAWLLSGQHYKTHLIGMGSAGIAAMITGWVWGMAFPINKILWTSSYVLWTAGLALIVFTFCYWLVEIKRWQKWFKPFEIFGTNAMTAFIIHVIFLKTQALLFLKTSAGDLINLRQFLTEHLFGWTTLQQASFYYGITFTLFWLMVIAFLNYCRFSYQQLRVNNARCHEILKVLQ</sequence>
<dbReference type="PANTHER" id="PTHR31061">
    <property type="entry name" value="LD22376P"/>
    <property type="match status" value="1"/>
</dbReference>
<dbReference type="EMBL" id="LNYX01000031">
    <property type="protein sequence ID" value="KTD61842.1"/>
    <property type="molecule type" value="Genomic_DNA"/>
</dbReference>
<accession>A0A0W0YYB3</accession>
<evidence type="ECO:0000259" key="2">
    <source>
        <dbReference type="Pfam" id="PF07786"/>
    </source>
</evidence>
<keyword evidence="3" id="KW-0808">Transferase</keyword>
<feature type="transmembrane region" description="Helical" evidence="1">
    <location>
        <begin position="113"/>
        <end position="132"/>
    </location>
</feature>
<keyword evidence="4" id="KW-1185">Reference proteome</keyword>
<dbReference type="GO" id="GO:0015019">
    <property type="term" value="F:heparan-alpha-glucosaminide N-acetyltransferase activity"/>
    <property type="evidence" value="ECO:0007669"/>
    <property type="project" value="UniProtKB-EC"/>
</dbReference>
<organism evidence="3 4">
    <name type="scientific">Legionella spiritensis</name>
    <dbReference type="NCBI Taxonomy" id="452"/>
    <lineage>
        <taxon>Bacteria</taxon>
        <taxon>Pseudomonadati</taxon>
        <taxon>Pseudomonadota</taxon>
        <taxon>Gammaproteobacteria</taxon>
        <taxon>Legionellales</taxon>
        <taxon>Legionellaceae</taxon>
        <taxon>Legionella</taxon>
    </lineage>
</organism>
<dbReference type="OrthoDB" id="9788724at2"/>
<dbReference type="STRING" id="452.Lspi_2472"/>
<feature type="transmembrane region" description="Helical" evidence="1">
    <location>
        <begin position="344"/>
        <end position="364"/>
    </location>
</feature>